<feature type="transmembrane region" description="Helical" evidence="2">
    <location>
        <begin position="323"/>
        <end position="353"/>
    </location>
</feature>
<feature type="transmembrane region" description="Helical" evidence="2">
    <location>
        <begin position="365"/>
        <end position="385"/>
    </location>
</feature>
<feature type="transmembrane region" description="Helical" evidence="2">
    <location>
        <begin position="75"/>
        <end position="95"/>
    </location>
</feature>
<dbReference type="RefSeq" id="WP_235050954.1">
    <property type="nucleotide sequence ID" value="NZ_JAKFHA010000002.1"/>
</dbReference>
<feature type="transmembrane region" description="Helical" evidence="2">
    <location>
        <begin position="238"/>
        <end position="260"/>
    </location>
</feature>
<feature type="transmembrane region" description="Helical" evidence="2">
    <location>
        <begin position="101"/>
        <end position="119"/>
    </location>
</feature>
<evidence type="ECO:0000313" key="3">
    <source>
        <dbReference type="EMBL" id="MCF2526822.1"/>
    </source>
</evidence>
<feature type="transmembrane region" description="Helical" evidence="2">
    <location>
        <begin position="434"/>
        <end position="456"/>
    </location>
</feature>
<sequence>MATLADPRVDVPAGPEGSPVAARPHPVRVLLLLAAAWVLPVLTHLVKADILLLALIWLGVASLLRVGGTLLDRMMVALGITMGGILTGGLLFSVWPWGLHPVPVAGTSFTVLILIGYLANRRPKLPRRVIGSDLVVLGSGILAWFMLAYPLLGASTARRLQFFMTNHTGDRQRHFSMFDAVHQVGGYTYFDVSGAEKVLAPFFADQYPNGASFFYSFFDIFMRSNTDGGGGVAAYERYVWLTFLGYALLVMFVVWGARWIAGPVLFGWKRTLVLTSVGVYLATGMMMHPAFDGFDSEVLGLVGLAFGVAVLARFPNRPLEQTLAVVSALIIVAFTYQLFLPMLGAGAVVSMWIYRKRLLPKWKGITLIAVLGAPVALFPLVVPHLLNSALTESGQFALDGFNRRYPRTVLIGIVAAIAVAYVMRRCTRRATSMVVMAGQLGAATMVLAALAAYQWHAIGRTSYYFEKAIHGWVVIVLMGTGVIGLILRSDLSGAASKVRASSWRGRLRTVAMNGAAAFLALILAGGMIWGGPTYASGRPGPDTSWARMYAWGKFQTKITQWIPPLYATGTMDDGKRTLVAVSRSGWSNGLLSMQYAVQNHDLAWLYTLASDIVKSQPGKFEGKELTWGEMDAITWDWTGNLVHLIEQNKEEFRIVTFSPSIYRQLAAAVERTPGSKVQLVYKPDVKGLPDSAEESIPARRHVQNGSNPPELRPAPR</sequence>
<feature type="transmembrane region" description="Helical" evidence="2">
    <location>
        <begin position="27"/>
        <end position="44"/>
    </location>
</feature>
<keyword evidence="2" id="KW-0472">Membrane</keyword>
<accession>A0AA41PWF3</accession>
<proteinExistence type="predicted"/>
<dbReference type="AlphaFoldDB" id="A0AA41PWF3"/>
<feature type="transmembrane region" description="Helical" evidence="2">
    <location>
        <begin position="131"/>
        <end position="152"/>
    </location>
</feature>
<dbReference type="EMBL" id="JAKFHA010000002">
    <property type="protein sequence ID" value="MCF2526822.1"/>
    <property type="molecule type" value="Genomic_DNA"/>
</dbReference>
<keyword evidence="4" id="KW-1185">Reference proteome</keyword>
<keyword evidence="2" id="KW-0812">Transmembrane</keyword>
<gene>
    <name evidence="3" type="ORF">LZ495_06265</name>
</gene>
<feature type="transmembrane region" description="Helical" evidence="2">
    <location>
        <begin position="468"/>
        <end position="487"/>
    </location>
</feature>
<dbReference type="Proteomes" id="UP001165378">
    <property type="component" value="Unassembled WGS sequence"/>
</dbReference>
<protein>
    <submittedName>
        <fullName evidence="3">Uncharacterized protein</fullName>
    </submittedName>
</protein>
<feature type="transmembrane region" description="Helical" evidence="2">
    <location>
        <begin position="507"/>
        <end position="529"/>
    </location>
</feature>
<organism evidence="3 4">
    <name type="scientific">Yinghuangia soli</name>
    <dbReference type="NCBI Taxonomy" id="2908204"/>
    <lineage>
        <taxon>Bacteria</taxon>
        <taxon>Bacillati</taxon>
        <taxon>Actinomycetota</taxon>
        <taxon>Actinomycetes</taxon>
        <taxon>Kitasatosporales</taxon>
        <taxon>Streptomycetaceae</taxon>
        <taxon>Yinghuangia</taxon>
    </lineage>
</organism>
<evidence type="ECO:0000256" key="1">
    <source>
        <dbReference type="SAM" id="MobiDB-lite"/>
    </source>
</evidence>
<feature type="region of interest" description="Disordered" evidence="1">
    <location>
        <begin position="687"/>
        <end position="716"/>
    </location>
</feature>
<comment type="caution">
    <text evidence="3">The sequence shown here is derived from an EMBL/GenBank/DDBJ whole genome shotgun (WGS) entry which is preliminary data.</text>
</comment>
<feature type="transmembrane region" description="Helical" evidence="2">
    <location>
        <begin position="272"/>
        <end position="291"/>
    </location>
</feature>
<name>A0AA41PWF3_9ACTN</name>
<reference evidence="3" key="1">
    <citation type="submission" date="2022-01" db="EMBL/GenBank/DDBJ databases">
        <title>Genome-Based Taxonomic Classification of the Phylum Actinobacteria.</title>
        <authorList>
            <person name="Gao Y."/>
        </authorList>
    </citation>
    <scope>NUCLEOTIDE SEQUENCE</scope>
    <source>
        <strain evidence="3">KLBMP 8922</strain>
    </source>
</reference>
<feature type="transmembrane region" description="Helical" evidence="2">
    <location>
        <begin position="405"/>
        <end position="422"/>
    </location>
</feature>
<evidence type="ECO:0000313" key="4">
    <source>
        <dbReference type="Proteomes" id="UP001165378"/>
    </source>
</evidence>
<feature type="transmembrane region" description="Helical" evidence="2">
    <location>
        <begin position="50"/>
        <end position="68"/>
    </location>
</feature>
<evidence type="ECO:0000256" key="2">
    <source>
        <dbReference type="SAM" id="Phobius"/>
    </source>
</evidence>
<keyword evidence="2" id="KW-1133">Transmembrane helix</keyword>